<evidence type="ECO:0000313" key="7">
    <source>
        <dbReference type="Proteomes" id="UP001246690"/>
    </source>
</evidence>
<gene>
    <name evidence="6" type="ORF">RHD99_14975</name>
</gene>
<keyword evidence="2" id="KW-0229">DNA integration</keyword>
<evidence type="ECO:0000313" key="6">
    <source>
        <dbReference type="EMBL" id="WMY72774.1"/>
    </source>
</evidence>
<protein>
    <submittedName>
        <fullName evidence="6">Phage integrase Arm DNA-binding domain-containing protein</fullName>
    </submittedName>
</protein>
<dbReference type="InterPro" id="IPR010998">
    <property type="entry name" value="Integrase_recombinase_N"/>
</dbReference>
<proteinExistence type="inferred from homology"/>
<evidence type="ECO:0000256" key="3">
    <source>
        <dbReference type="ARBA" id="ARBA00023125"/>
    </source>
</evidence>
<dbReference type="InterPro" id="IPR011010">
    <property type="entry name" value="DNA_brk_join_enz"/>
</dbReference>
<dbReference type="PROSITE" id="PS51898">
    <property type="entry name" value="TYR_RECOMBINASE"/>
    <property type="match status" value="1"/>
</dbReference>
<dbReference type="Pfam" id="PF00589">
    <property type="entry name" value="Phage_integrase"/>
    <property type="match status" value="1"/>
</dbReference>
<dbReference type="Gene3D" id="3.30.160.60">
    <property type="entry name" value="Classic Zinc Finger"/>
    <property type="match status" value="1"/>
</dbReference>
<evidence type="ECO:0000256" key="1">
    <source>
        <dbReference type="ARBA" id="ARBA00008857"/>
    </source>
</evidence>
<evidence type="ECO:0000256" key="4">
    <source>
        <dbReference type="ARBA" id="ARBA00023172"/>
    </source>
</evidence>
<accession>A0ABY9S602</accession>
<organism evidence="6 7">
    <name type="scientific">Buttiauxella selenatireducens</name>
    <dbReference type="NCBI Taxonomy" id="3073902"/>
    <lineage>
        <taxon>Bacteria</taxon>
        <taxon>Pseudomonadati</taxon>
        <taxon>Pseudomonadota</taxon>
        <taxon>Gammaproteobacteria</taxon>
        <taxon>Enterobacterales</taxon>
        <taxon>Enterobacteriaceae</taxon>
        <taxon>Buttiauxella</taxon>
    </lineage>
</organism>
<name>A0ABY9S602_9ENTR</name>
<comment type="similarity">
    <text evidence="1">Belongs to the 'phage' integrase family.</text>
</comment>
<dbReference type="GO" id="GO:0003677">
    <property type="term" value="F:DNA binding"/>
    <property type="evidence" value="ECO:0007669"/>
    <property type="project" value="UniProtKB-KW"/>
</dbReference>
<dbReference type="InterPro" id="IPR002104">
    <property type="entry name" value="Integrase_catalytic"/>
</dbReference>
<dbReference type="RefSeq" id="WP_309874927.1">
    <property type="nucleotide sequence ID" value="NZ_CP133838.1"/>
</dbReference>
<feature type="domain" description="Tyr recombinase" evidence="5">
    <location>
        <begin position="192"/>
        <end position="379"/>
    </location>
</feature>
<evidence type="ECO:0000256" key="2">
    <source>
        <dbReference type="ARBA" id="ARBA00022908"/>
    </source>
</evidence>
<sequence length="379" mass="43073">MAARPRKHNISTPNLYCKLDKRNSKTYWQYRHPITGVFVGFGTDEDSAKSAAEEMNRILSEQENTQSYLLVDMAIKAQAKREPGVRVKNWVNRYMLVQQERMDNGEIKKPTYKSRKNCSNTLSVRMPNLRLQDVDTKMLATIIDEYKAAGKVRMAQLLRAVWIDVFKEAQHAGEVPAGYNPALAVRNPKNKVSRSRLTFEQWQKIYDHASGLAPFAQNSMLLALVTGQRRGDLVEMKFSDVWDGYLHIIQSKTGVRLALPLTLKCEAIDLTLGEIISRCRDRVVSKYMLHSQRNHASNKAGEKIDVNSLSRVFLEARVKSGLTFPKGSTPPSFHEQRSLSSRLYEAQGINVKTLLGHKTDAMSEQYKDERGQGWITLAV</sequence>
<evidence type="ECO:0000259" key="5">
    <source>
        <dbReference type="PROSITE" id="PS51898"/>
    </source>
</evidence>
<dbReference type="SUPFAM" id="SSF56349">
    <property type="entry name" value="DNA breaking-rejoining enzymes"/>
    <property type="match status" value="1"/>
</dbReference>
<keyword evidence="3 6" id="KW-0238">DNA-binding</keyword>
<dbReference type="Proteomes" id="UP001246690">
    <property type="component" value="Chromosome"/>
</dbReference>
<dbReference type="Gene3D" id="1.10.443.10">
    <property type="entry name" value="Intergrase catalytic core"/>
    <property type="match status" value="1"/>
</dbReference>
<keyword evidence="4" id="KW-0233">DNA recombination</keyword>
<dbReference type="Pfam" id="PF09003">
    <property type="entry name" value="Arm-DNA-bind_1"/>
    <property type="match status" value="1"/>
</dbReference>
<dbReference type="InterPro" id="IPR013762">
    <property type="entry name" value="Integrase-like_cat_sf"/>
</dbReference>
<dbReference type="InterPro" id="IPR015094">
    <property type="entry name" value="Integrase_lambda-typ_DNA-bd_N"/>
</dbReference>
<dbReference type="EMBL" id="CP133838">
    <property type="protein sequence ID" value="WMY72774.1"/>
    <property type="molecule type" value="Genomic_DNA"/>
</dbReference>
<keyword evidence="7" id="KW-1185">Reference proteome</keyword>
<reference evidence="6 7" key="1">
    <citation type="submission" date="2023-09" db="EMBL/GenBank/DDBJ databases">
        <title>Buttiauxella selenatireducens sp. nov., isolated from the rhizosphere of Cardamine hupingshanesis.</title>
        <authorList>
            <person name="Zhang S."/>
            <person name="Xu Z."/>
            <person name="Wang H."/>
            <person name="Guo Y."/>
        </authorList>
    </citation>
    <scope>NUCLEOTIDE SEQUENCE [LARGE SCALE GENOMIC DNA]</scope>
    <source>
        <strain evidence="6 7">R73</strain>
    </source>
</reference>
<dbReference type="Gene3D" id="1.10.150.130">
    <property type="match status" value="1"/>
</dbReference>